<reference evidence="2" key="1">
    <citation type="submission" date="2020-05" db="UniProtKB">
        <authorList>
            <consortium name="EnsemblMetazoa"/>
        </authorList>
    </citation>
    <scope>IDENTIFICATION</scope>
    <source>
        <strain evidence="2">TTRI</strain>
    </source>
</reference>
<dbReference type="STRING" id="7395.A0A1A9UVU8"/>
<name>A0A1A9UVU8_GLOAU</name>
<protein>
    <submittedName>
        <fullName evidence="2">Uncharacterized protein</fullName>
    </submittedName>
</protein>
<keyword evidence="3" id="KW-1185">Reference proteome</keyword>
<evidence type="ECO:0000256" key="1">
    <source>
        <dbReference type="SAM" id="Coils"/>
    </source>
</evidence>
<dbReference type="EnsemblMetazoa" id="GAUT017448-RA">
    <property type="protein sequence ID" value="GAUT017448-PA"/>
    <property type="gene ID" value="GAUT017448"/>
</dbReference>
<keyword evidence="1" id="KW-0175">Coiled coil</keyword>
<accession>A0A1A9UVU8</accession>
<organism evidence="2 3">
    <name type="scientific">Glossina austeni</name>
    <name type="common">Savannah tsetse fly</name>
    <dbReference type="NCBI Taxonomy" id="7395"/>
    <lineage>
        <taxon>Eukaryota</taxon>
        <taxon>Metazoa</taxon>
        <taxon>Ecdysozoa</taxon>
        <taxon>Arthropoda</taxon>
        <taxon>Hexapoda</taxon>
        <taxon>Insecta</taxon>
        <taxon>Pterygota</taxon>
        <taxon>Neoptera</taxon>
        <taxon>Endopterygota</taxon>
        <taxon>Diptera</taxon>
        <taxon>Brachycera</taxon>
        <taxon>Muscomorpha</taxon>
        <taxon>Hippoboscoidea</taxon>
        <taxon>Glossinidae</taxon>
        <taxon>Glossina</taxon>
    </lineage>
</organism>
<dbReference type="AlphaFoldDB" id="A0A1A9UVU8"/>
<proteinExistence type="predicted"/>
<sequence>MLLLLFLKIHHHFIHYLRSLVISIVKPLARKFANDVFVTINPTAIDYMFARLELKLQDLAKIALGAPELTNVNIAVLQSLVEILLKKLDCQNEKVSLSTYEAKSLHEILEKSKISPLAFNDEKVAPISQKLERLENLEKRVNSLEVKLQKHLDEINAMRNLKSTRFTWKNWDTYGCEDLCTVCDPENELACKLIKNTDFLKKLLRRISAPMVDRMFYFEDKINHLHEEFTKFLKRAEEEYLKIELLQTCIEEIEILRTKINENHTQFLATMEEVQDMLDAKLDKIHMPALKKYIRDRFNRIDEDITYLQTRKHCPRAAGIIMEGVRCVSCGGTKVCSEVGVEATAMLPDARPKYDLPAEWLKQCGCPKFINLERDRKENVPNAPSVNLNEMVSISRPNQITGKTECEVTQIEFIEGLNEYFTDIHD</sequence>
<dbReference type="VEuPathDB" id="VectorBase:GAUT017448"/>
<dbReference type="Proteomes" id="UP000078200">
    <property type="component" value="Unassembled WGS sequence"/>
</dbReference>
<feature type="coiled-coil region" evidence="1">
    <location>
        <begin position="127"/>
        <end position="161"/>
    </location>
</feature>
<evidence type="ECO:0000313" key="3">
    <source>
        <dbReference type="Proteomes" id="UP000078200"/>
    </source>
</evidence>
<evidence type="ECO:0000313" key="2">
    <source>
        <dbReference type="EnsemblMetazoa" id="GAUT017448-PA"/>
    </source>
</evidence>